<evidence type="ECO:0000313" key="1">
    <source>
        <dbReference type="EMBL" id="EGX70426.1"/>
    </source>
</evidence>
<accession>G1WJA2</accession>
<dbReference type="Proteomes" id="UP000004830">
    <property type="component" value="Unassembled WGS sequence"/>
</dbReference>
<comment type="caution">
    <text evidence="1">The sequence shown here is derived from an EMBL/GenBank/DDBJ whole genome shotgun (WGS) entry which is preliminary data.</text>
</comment>
<dbReference type="HOGENOM" id="CLU_3395953_0_0_11"/>
<organism evidence="1 2">
    <name type="scientific">Collinsella tanakaei YIT 12063</name>
    <dbReference type="NCBI Taxonomy" id="742742"/>
    <lineage>
        <taxon>Bacteria</taxon>
        <taxon>Bacillati</taxon>
        <taxon>Actinomycetota</taxon>
        <taxon>Coriobacteriia</taxon>
        <taxon>Coriobacteriales</taxon>
        <taxon>Coriobacteriaceae</taxon>
        <taxon>Collinsella</taxon>
    </lineage>
</organism>
<name>G1WJA2_9ACTN</name>
<reference evidence="1 2" key="1">
    <citation type="submission" date="2011-06" db="EMBL/GenBank/DDBJ databases">
        <title>The Genome Sequence of Collinsella tanakaei YIT 12063.</title>
        <authorList>
            <consortium name="The Broad Institute Genome Sequencing Platform"/>
            <person name="Earl A."/>
            <person name="Ward D."/>
            <person name="Feldgarden M."/>
            <person name="Gevers D."/>
            <person name="Morotomi M."/>
            <person name="Young S.K."/>
            <person name="Zeng Q."/>
            <person name="Gargeya S."/>
            <person name="Fitzgerald M."/>
            <person name="Haas B."/>
            <person name="Abouelleil A."/>
            <person name="Alvarado L."/>
            <person name="Arachchi H.M."/>
            <person name="Berlin A."/>
            <person name="Brown A."/>
            <person name="Chapman S.B."/>
            <person name="Chen Z."/>
            <person name="Dunbar C."/>
            <person name="Freedman E."/>
            <person name="Gearin G."/>
            <person name="Gellesch M."/>
            <person name="Goldberg J."/>
            <person name="Griggs A."/>
            <person name="Gujja S."/>
            <person name="Heiman D."/>
            <person name="Howarth C."/>
            <person name="Larson L."/>
            <person name="Lui A."/>
            <person name="MacDonald P.J.P."/>
            <person name="Mehta T."/>
            <person name="Montmayeur A."/>
            <person name="Murphy C."/>
            <person name="Neiman D."/>
            <person name="Pearson M."/>
            <person name="Priest M."/>
            <person name="Roberts A."/>
            <person name="Saif S."/>
            <person name="Shea T."/>
            <person name="Shenoy N."/>
            <person name="Sisk P."/>
            <person name="Stolte C."/>
            <person name="Sykes S."/>
            <person name="Wortman J."/>
            <person name="Nusbaum C."/>
            <person name="Birren B."/>
        </authorList>
    </citation>
    <scope>NUCLEOTIDE SEQUENCE [LARGE SCALE GENOMIC DNA]</scope>
    <source>
        <strain evidence="1 2">YIT 12063</strain>
    </source>
</reference>
<sequence>MVPGDCVEELVDCAPDGVRPLMRRAAGRALP</sequence>
<dbReference type="EMBL" id="ADLS01000018">
    <property type="protein sequence ID" value="EGX70426.1"/>
    <property type="molecule type" value="Genomic_DNA"/>
</dbReference>
<proteinExistence type="predicted"/>
<evidence type="ECO:0000313" key="2">
    <source>
        <dbReference type="Proteomes" id="UP000004830"/>
    </source>
</evidence>
<keyword evidence="2" id="KW-1185">Reference proteome</keyword>
<gene>
    <name evidence="1" type="ORF">HMPREF9452_01415</name>
</gene>
<dbReference type="AlphaFoldDB" id="G1WJA2"/>
<protein>
    <submittedName>
        <fullName evidence="1">Uncharacterized protein</fullName>
    </submittedName>
</protein>